<accession>A0A9P7RXE2</accession>
<organism evidence="2 3">
    <name type="scientific">Marasmius oreades</name>
    <name type="common">fairy-ring Marasmius</name>
    <dbReference type="NCBI Taxonomy" id="181124"/>
    <lineage>
        <taxon>Eukaryota</taxon>
        <taxon>Fungi</taxon>
        <taxon>Dikarya</taxon>
        <taxon>Basidiomycota</taxon>
        <taxon>Agaricomycotina</taxon>
        <taxon>Agaricomycetes</taxon>
        <taxon>Agaricomycetidae</taxon>
        <taxon>Agaricales</taxon>
        <taxon>Marasmiineae</taxon>
        <taxon>Marasmiaceae</taxon>
        <taxon>Marasmius</taxon>
    </lineage>
</organism>
<feature type="region of interest" description="Disordered" evidence="1">
    <location>
        <begin position="239"/>
        <end position="259"/>
    </location>
</feature>
<dbReference type="EMBL" id="CM032186">
    <property type="protein sequence ID" value="KAG7091195.1"/>
    <property type="molecule type" value="Genomic_DNA"/>
</dbReference>
<feature type="compositionally biased region" description="Polar residues" evidence="1">
    <location>
        <begin position="41"/>
        <end position="54"/>
    </location>
</feature>
<feature type="compositionally biased region" description="Polar residues" evidence="1">
    <location>
        <begin position="103"/>
        <end position="121"/>
    </location>
</feature>
<dbReference type="Proteomes" id="UP001049176">
    <property type="component" value="Chromosome 6"/>
</dbReference>
<feature type="region of interest" description="Disordered" evidence="1">
    <location>
        <begin position="24"/>
        <end position="136"/>
    </location>
</feature>
<feature type="compositionally biased region" description="Polar residues" evidence="1">
    <location>
        <begin position="74"/>
        <end position="93"/>
    </location>
</feature>
<evidence type="ECO:0000256" key="1">
    <source>
        <dbReference type="SAM" id="MobiDB-lite"/>
    </source>
</evidence>
<keyword evidence="3" id="KW-1185">Reference proteome</keyword>
<reference evidence="2" key="1">
    <citation type="journal article" date="2021" name="Genome Biol. Evol.">
        <title>The assembled and annotated genome of the fairy-ring fungus Marasmius oreades.</title>
        <authorList>
            <person name="Hiltunen M."/>
            <person name="Ament-Velasquez S.L."/>
            <person name="Johannesson H."/>
        </authorList>
    </citation>
    <scope>NUCLEOTIDE SEQUENCE</scope>
    <source>
        <strain evidence="2">03SP1</strain>
    </source>
</reference>
<dbReference type="OrthoDB" id="3191896at2759"/>
<feature type="compositionally biased region" description="Acidic residues" evidence="1">
    <location>
        <begin position="122"/>
        <end position="135"/>
    </location>
</feature>
<dbReference type="KEGG" id="more:E1B28_010246"/>
<gene>
    <name evidence="2" type="ORF">E1B28_010246</name>
</gene>
<sequence length="259" mass="27969">MEPESQATIPCPESLEKIFQRIEEESAQRAQESFLSVPITEDSSSSSNATTQRPAGTPDGQTHRSGKSRRRASISITRFGQMNSNSSSTIQPTSPLPGLASPIYQTHLQTGSSDTLSSGQLSDEDNEDAHVEDDDHVTQVQRIAPRQSIVRSIGNAIPRRLSKARSRPIMTEGDMSSNMVIGVSVQAATVEVDEAPDEEQPSTGAVVHAAGLLKNQKSKSTLNSVGGSGNGRGWIARAKSFTNKLRRRSKPQLTESDMR</sequence>
<dbReference type="AlphaFoldDB" id="A0A9P7RXE2"/>
<name>A0A9P7RXE2_9AGAR</name>
<evidence type="ECO:0000313" key="2">
    <source>
        <dbReference type="EMBL" id="KAG7091195.1"/>
    </source>
</evidence>
<proteinExistence type="predicted"/>
<dbReference type="RefSeq" id="XP_043007665.1">
    <property type="nucleotide sequence ID" value="XM_043155200.1"/>
</dbReference>
<protein>
    <submittedName>
        <fullName evidence="2">Uncharacterized protein</fullName>
    </submittedName>
</protein>
<evidence type="ECO:0000313" key="3">
    <source>
        <dbReference type="Proteomes" id="UP001049176"/>
    </source>
</evidence>
<comment type="caution">
    <text evidence="2">The sequence shown here is derived from an EMBL/GenBank/DDBJ whole genome shotgun (WGS) entry which is preliminary data.</text>
</comment>
<dbReference type="GeneID" id="66079322"/>